<dbReference type="EMBL" id="JSVC01000027">
    <property type="protein sequence ID" value="KIC92784.1"/>
    <property type="molecule type" value="Genomic_DNA"/>
</dbReference>
<evidence type="ECO:0000259" key="2">
    <source>
        <dbReference type="Pfam" id="PF13660"/>
    </source>
</evidence>
<evidence type="ECO:0000313" key="3">
    <source>
        <dbReference type="EMBL" id="KIC92784.1"/>
    </source>
</evidence>
<evidence type="ECO:0008006" key="5">
    <source>
        <dbReference type="Google" id="ProtNLM"/>
    </source>
</evidence>
<reference evidence="3 4" key="1">
    <citation type="submission" date="2014-11" db="EMBL/GenBank/DDBJ databases">
        <title>Genome sequence of Flavihumibacter solisilvae 3-3.</title>
        <authorList>
            <person name="Zhou G."/>
            <person name="Li M."/>
            <person name="Wang G."/>
        </authorList>
    </citation>
    <scope>NUCLEOTIDE SEQUENCE [LARGE SCALE GENOMIC DNA]</scope>
    <source>
        <strain evidence="3 4">3-3</strain>
    </source>
</reference>
<organism evidence="3 4">
    <name type="scientific">Flavihumibacter solisilvae</name>
    <dbReference type="NCBI Taxonomy" id="1349421"/>
    <lineage>
        <taxon>Bacteria</taxon>
        <taxon>Pseudomonadati</taxon>
        <taxon>Bacteroidota</taxon>
        <taxon>Chitinophagia</taxon>
        <taxon>Chitinophagales</taxon>
        <taxon>Chitinophagaceae</taxon>
        <taxon>Flavihumibacter</taxon>
    </lineage>
</organism>
<feature type="domain" description="MOFRL" evidence="1">
    <location>
        <begin position="322"/>
        <end position="429"/>
    </location>
</feature>
<dbReference type="RefSeq" id="WP_039143365.1">
    <property type="nucleotide sequence ID" value="NZ_JSVC01000027.1"/>
</dbReference>
<dbReference type="InterPro" id="IPR037035">
    <property type="entry name" value="GK-like_C_sf"/>
</dbReference>
<dbReference type="PANTHER" id="PTHR12227:SF0">
    <property type="entry name" value="GLYCERATE KINASE"/>
    <property type="match status" value="1"/>
</dbReference>
<dbReference type="Pfam" id="PF13660">
    <property type="entry name" value="DUF4147"/>
    <property type="match status" value="1"/>
</dbReference>
<dbReference type="Pfam" id="PF05161">
    <property type="entry name" value="MOFRL"/>
    <property type="match status" value="1"/>
</dbReference>
<dbReference type="STRING" id="1349421.OI18_20345"/>
<feature type="domain" description="MOFRL-associated" evidence="2">
    <location>
        <begin position="7"/>
        <end position="241"/>
    </location>
</feature>
<evidence type="ECO:0000313" key="4">
    <source>
        <dbReference type="Proteomes" id="UP000031408"/>
    </source>
</evidence>
<dbReference type="SUPFAM" id="SSF82544">
    <property type="entry name" value="GckA/TtuD-like"/>
    <property type="match status" value="1"/>
</dbReference>
<gene>
    <name evidence="3" type="ORF">OI18_20345</name>
</gene>
<sequence>MSRFDAISIFRAACAAVLPEGSLPAFIRKTATGFLLDDKHYSRENFNRVKVLAMGKAASSMALVTHELLDDLITDGLVVTKTGHALPGIPWPIIEAGHPVPDQNSVDAGRSVINFLSGLNEDDLLIVLTSGGASSLVSDLPANAILADLQKLFTGLLLSGANIREMNTVRKHLSIMKGGQLARLVYPATVHNFVLSDVPGDDLSTIASGPFFPDNGTFSDAADVLHKYGLYEEMPAPLLHRIEAGLEGRIADTPGEGDRIFDRVYHHLVATNRIAMEAAAREAHKLGYRVLNSSSQLEGECRFTAANIVNEISQLEIDVPTCVIAGGETTVTINGQGKGGRNQEFALSALNALLQIDTVNWPVILSGGTDGSDGPTDAAGAIVDALLVEQMWHFGLDTEPFLENNDSWHFFAALDGLLITGPTQTNVMDLVIILLQKPLSESDV</sequence>
<dbReference type="FunFam" id="3.40.1480.10:FF:000002">
    <property type="entry name" value="Glycerate kinase"/>
    <property type="match status" value="1"/>
</dbReference>
<proteinExistence type="predicted"/>
<protein>
    <recommendedName>
        <fullName evidence="5">Glycerate kinase</fullName>
    </recommendedName>
</protein>
<name>A0A0C1IQM6_9BACT</name>
<dbReference type="InterPro" id="IPR025286">
    <property type="entry name" value="MOFRL_assoc_dom"/>
</dbReference>
<keyword evidence="4" id="KW-1185">Reference proteome</keyword>
<dbReference type="OrthoDB" id="9766552at2"/>
<dbReference type="Gene3D" id="3.40.1480.10">
    <property type="entry name" value="MOFRL domain"/>
    <property type="match status" value="1"/>
</dbReference>
<dbReference type="PANTHER" id="PTHR12227">
    <property type="entry name" value="GLYCERATE KINASE"/>
    <property type="match status" value="1"/>
</dbReference>
<dbReference type="Gene3D" id="3.40.50.10180">
    <property type="entry name" value="Glycerate kinase, MOFRL-like N-terminal domain"/>
    <property type="match status" value="1"/>
</dbReference>
<comment type="caution">
    <text evidence="3">The sequence shown here is derived from an EMBL/GenBank/DDBJ whole genome shotgun (WGS) entry which is preliminary data.</text>
</comment>
<dbReference type="Proteomes" id="UP000031408">
    <property type="component" value="Unassembled WGS sequence"/>
</dbReference>
<dbReference type="InterPro" id="IPR007835">
    <property type="entry name" value="MOFRL"/>
</dbReference>
<evidence type="ECO:0000259" key="1">
    <source>
        <dbReference type="Pfam" id="PF05161"/>
    </source>
</evidence>
<dbReference type="InterPro" id="IPR038614">
    <property type="entry name" value="GK_N_sf"/>
</dbReference>
<dbReference type="InterPro" id="IPR039760">
    <property type="entry name" value="MOFRL_protein"/>
</dbReference>
<dbReference type="AlphaFoldDB" id="A0A0C1IQM6"/>
<dbReference type="GO" id="GO:0005737">
    <property type="term" value="C:cytoplasm"/>
    <property type="evidence" value="ECO:0007669"/>
    <property type="project" value="TreeGrafter"/>
</dbReference>
<accession>A0A0C1IQM6</accession>
<dbReference type="GO" id="GO:0008887">
    <property type="term" value="F:glycerate kinase activity"/>
    <property type="evidence" value="ECO:0007669"/>
    <property type="project" value="InterPro"/>
</dbReference>